<keyword evidence="8 9" id="KW-0676">Redox-active center</keyword>
<evidence type="ECO:0000256" key="4">
    <source>
        <dbReference type="ARBA" id="ARBA00022827"/>
    </source>
</evidence>
<keyword evidence="5" id="KW-0521">NADP</keyword>
<protein>
    <submittedName>
        <fullName evidence="14">Pyridine nucleotide-disulfide oxidoreductase</fullName>
    </submittedName>
</protein>
<feature type="domain" description="Pyridine nucleotide-disulphide oxidoreductase dimerisation" evidence="11">
    <location>
        <begin position="582"/>
        <end position="689"/>
    </location>
</feature>
<dbReference type="InterPro" id="IPR023753">
    <property type="entry name" value="FAD/NAD-binding_dom"/>
</dbReference>
<evidence type="ECO:0000313" key="14">
    <source>
        <dbReference type="EMBL" id="AWX99201.1"/>
    </source>
</evidence>
<feature type="transmembrane region" description="Helical" evidence="10">
    <location>
        <begin position="159"/>
        <end position="178"/>
    </location>
</feature>
<dbReference type="GO" id="GO:0005886">
    <property type="term" value="C:plasma membrane"/>
    <property type="evidence" value="ECO:0007669"/>
    <property type="project" value="UniProtKB-ARBA"/>
</dbReference>
<dbReference type="InterPro" id="IPR004099">
    <property type="entry name" value="Pyr_nucl-diS_OxRdtase_dimer"/>
</dbReference>
<dbReference type="Pfam" id="PF07992">
    <property type="entry name" value="Pyr_redox_2"/>
    <property type="match status" value="1"/>
</dbReference>
<evidence type="ECO:0000256" key="1">
    <source>
        <dbReference type="ARBA" id="ARBA00001974"/>
    </source>
</evidence>
<comment type="cofactor">
    <cofactor evidence="1">
        <name>FAD</name>
        <dbReference type="ChEBI" id="CHEBI:57692"/>
    </cofactor>
</comment>
<organism evidence="14 15">
    <name type="scientific">Marinomonas primoryensis</name>
    <dbReference type="NCBI Taxonomy" id="178399"/>
    <lineage>
        <taxon>Bacteria</taxon>
        <taxon>Pseudomonadati</taxon>
        <taxon>Pseudomonadota</taxon>
        <taxon>Gammaproteobacteria</taxon>
        <taxon>Oceanospirillales</taxon>
        <taxon>Oceanospirillaceae</taxon>
        <taxon>Marinomonas</taxon>
    </lineage>
</organism>
<dbReference type="GO" id="GO:0050660">
    <property type="term" value="F:flavin adenine dinucleotide binding"/>
    <property type="evidence" value="ECO:0007669"/>
    <property type="project" value="TreeGrafter"/>
</dbReference>
<dbReference type="AlphaFoldDB" id="A0A2Z4PNW8"/>
<dbReference type="InterPro" id="IPR032816">
    <property type="entry name" value="VTT_dom"/>
</dbReference>
<dbReference type="PANTHER" id="PTHR43014:SF2">
    <property type="entry name" value="MERCURIC REDUCTASE"/>
    <property type="match status" value="1"/>
</dbReference>
<name>A0A2Z4PNW8_9GAMM</name>
<evidence type="ECO:0000256" key="8">
    <source>
        <dbReference type="ARBA" id="ARBA00023284"/>
    </source>
</evidence>
<dbReference type="Proteomes" id="UP000249898">
    <property type="component" value="Chromosome"/>
</dbReference>
<feature type="transmembrane region" description="Helical" evidence="10">
    <location>
        <begin position="46"/>
        <end position="65"/>
    </location>
</feature>
<dbReference type="PROSITE" id="PS00076">
    <property type="entry name" value="PYRIDINE_REDOX_1"/>
    <property type="match status" value="1"/>
</dbReference>
<feature type="transmembrane region" description="Helical" evidence="10">
    <location>
        <begin position="7"/>
        <end position="26"/>
    </location>
</feature>
<dbReference type="PRINTS" id="PR00368">
    <property type="entry name" value="FADPNR"/>
</dbReference>
<accession>A0A2Z4PNW8</accession>
<gene>
    <name evidence="14" type="ORF">A8139_03680</name>
</gene>
<dbReference type="SUPFAM" id="SSF55424">
    <property type="entry name" value="FAD/NAD-linked reductases, dimerisation (C-terminal) domain"/>
    <property type="match status" value="1"/>
</dbReference>
<keyword evidence="10" id="KW-0812">Transmembrane</keyword>
<dbReference type="OrthoDB" id="9800167at2"/>
<dbReference type="InterPro" id="IPR012999">
    <property type="entry name" value="Pyr_OxRdtase_I_AS"/>
</dbReference>
<keyword evidence="3 9" id="KW-0285">Flavoprotein</keyword>
<evidence type="ECO:0000259" key="12">
    <source>
        <dbReference type="Pfam" id="PF07992"/>
    </source>
</evidence>
<comment type="similarity">
    <text evidence="2 9">Belongs to the class-I pyridine nucleotide-disulfide oxidoreductase family.</text>
</comment>
<dbReference type="Gene3D" id="3.30.390.30">
    <property type="match status" value="1"/>
</dbReference>
<dbReference type="Pfam" id="PF09335">
    <property type="entry name" value="VTT_dom"/>
    <property type="match status" value="1"/>
</dbReference>
<feature type="transmembrane region" description="Helical" evidence="10">
    <location>
        <begin position="77"/>
        <end position="102"/>
    </location>
</feature>
<evidence type="ECO:0000256" key="7">
    <source>
        <dbReference type="ARBA" id="ARBA00023157"/>
    </source>
</evidence>
<dbReference type="SUPFAM" id="SSF51905">
    <property type="entry name" value="FAD/NAD(P)-binding domain"/>
    <property type="match status" value="1"/>
</dbReference>
<sequence>MKKIGLLVLIAILAVGFFYFDLHQLLTLQGLKSGLAQFETWRAESPLLVGGAFLILYVIVTALSLPGAVIMTLAAGALFGLGWGLLIVSFASSIGATLAFLVSRYLLQDMVQKRFGDRLKAINEGVEKEGAFYLFTLRLVPIFPFFLINLLMGLTTIRAVTFYWVSQVGMLAGTFVFVNAGTQLGQLESLSGILSPSLLLSFVLLGVFPLIAKKLLNVIKARRVYAGFTKPKTFDRNLIVIGGGAGGLVSAYIAAAVKAKVTLIEANKMGGDCLNYGCIPSKALIKSAKVAQQMRHAEHYGLDSSEPTFSFKKVMARVHDVISKIEPHDSVERYTNLGVDVVQGYAQLIDPWTVEIKLNGGGTQRLTARSIVLATGARPFVPDLPGLNDVGYYTSDNLWEEFAKFDEAPKRLVVLGGGPIGSELAQSFARLGSKVTQVERAARIMAREDEEVSELVQESMRSDGVTILTSHNAIRCEKEGDVKRLIVEKDGVESVIEFDALLCAVGRQARLEGYGLENLGIETKRTIVTNDYLETLFPNIFAVGDVAGPYQFTHVAAHQAWFAAVNALFGTFKKFRADYRVIPWATFVDPEVARVGLSEQDAKEQGIAYEMVRYGLDDLDRAIAESATKGFVKVLTVPGKDKILGVTIVGEHSGELLAEFVLAMKHGLGLNKILGTIHTYPTWAESNKYAAGEWKRAHTPERILAWVEKYHTWRRG</sequence>
<evidence type="ECO:0000256" key="3">
    <source>
        <dbReference type="ARBA" id="ARBA00022630"/>
    </source>
</evidence>
<feature type="transmembrane region" description="Helical" evidence="10">
    <location>
        <begin position="131"/>
        <end position="152"/>
    </location>
</feature>
<dbReference type="InterPro" id="IPR016156">
    <property type="entry name" value="FAD/NAD-linked_Rdtase_dimer_sf"/>
</dbReference>
<evidence type="ECO:0000256" key="2">
    <source>
        <dbReference type="ARBA" id="ARBA00007532"/>
    </source>
</evidence>
<evidence type="ECO:0000256" key="10">
    <source>
        <dbReference type="SAM" id="Phobius"/>
    </source>
</evidence>
<feature type="transmembrane region" description="Helical" evidence="10">
    <location>
        <begin position="198"/>
        <end position="216"/>
    </location>
</feature>
<proteinExistence type="inferred from homology"/>
<evidence type="ECO:0000256" key="5">
    <source>
        <dbReference type="ARBA" id="ARBA00022857"/>
    </source>
</evidence>
<keyword evidence="10" id="KW-1133">Transmembrane helix</keyword>
<keyword evidence="4 9" id="KW-0274">FAD</keyword>
<dbReference type="PRINTS" id="PR00411">
    <property type="entry name" value="PNDRDTASEI"/>
</dbReference>
<feature type="domain" description="FAD/NAD(P)-binding" evidence="12">
    <location>
        <begin position="237"/>
        <end position="560"/>
    </location>
</feature>
<dbReference type="GO" id="GO:0003955">
    <property type="term" value="F:NAD(P)H dehydrogenase (quinone) activity"/>
    <property type="evidence" value="ECO:0007669"/>
    <property type="project" value="TreeGrafter"/>
</dbReference>
<evidence type="ECO:0000313" key="15">
    <source>
        <dbReference type="Proteomes" id="UP000249898"/>
    </source>
</evidence>
<keyword evidence="6 9" id="KW-0560">Oxidoreductase</keyword>
<dbReference type="FunFam" id="3.30.390.30:FF:000001">
    <property type="entry name" value="Dihydrolipoyl dehydrogenase"/>
    <property type="match status" value="1"/>
</dbReference>
<dbReference type="Gene3D" id="3.50.50.60">
    <property type="entry name" value="FAD/NAD(P)-binding domain"/>
    <property type="match status" value="2"/>
</dbReference>
<reference evidence="14 15" key="1">
    <citation type="submission" date="2016-06" db="EMBL/GenBank/DDBJ databases">
        <title>The sequenced genome of the ice-adhering bacterium Marinomonas primoryensis, from Antarctica.</title>
        <authorList>
            <person name="Graham L."/>
            <person name="Vance T.D.R."/>
            <person name="Davies P.L."/>
        </authorList>
    </citation>
    <scope>NUCLEOTIDE SEQUENCE [LARGE SCALE GENOMIC DNA]</scope>
    <source>
        <strain evidence="14 15">AceL</strain>
    </source>
</reference>
<keyword evidence="7" id="KW-1015">Disulfide bond</keyword>
<evidence type="ECO:0000259" key="13">
    <source>
        <dbReference type="Pfam" id="PF09335"/>
    </source>
</evidence>
<evidence type="ECO:0000256" key="6">
    <source>
        <dbReference type="ARBA" id="ARBA00023002"/>
    </source>
</evidence>
<keyword evidence="10" id="KW-0472">Membrane</keyword>
<dbReference type="RefSeq" id="WP_112135776.1">
    <property type="nucleotide sequence ID" value="NZ_CP016181.1"/>
</dbReference>
<dbReference type="Pfam" id="PF02852">
    <property type="entry name" value="Pyr_redox_dim"/>
    <property type="match status" value="1"/>
</dbReference>
<feature type="domain" description="VTT" evidence="13">
    <location>
        <begin position="69"/>
        <end position="182"/>
    </location>
</feature>
<dbReference type="InterPro" id="IPR036188">
    <property type="entry name" value="FAD/NAD-bd_sf"/>
</dbReference>
<dbReference type="EMBL" id="CP016181">
    <property type="protein sequence ID" value="AWX99201.1"/>
    <property type="molecule type" value="Genomic_DNA"/>
</dbReference>
<dbReference type="GO" id="GO:0016668">
    <property type="term" value="F:oxidoreductase activity, acting on a sulfur group of donors, NAD(P) as acceptor"/>
    <property type="evidence" value="ECO:0007669"/>
    <property type="project" value="InterPro"/>
</dbReference>
<dbReference type="PANTHER" id="PTHR43014">
    <property type="entry name" value="MERCURIC REDUCTASE"/>
    <property type="match status" value="1"/>
</dbReference>
<feature type="transmembrane region" description="Helical" evidence="10">
    <location>
        <begin position="237"/>
        <end position="257"/>
    </location>
</feature>
<evidence type="ECO:0000259" key="11">
    <source>
        <dbReference type="Pfam" id="PF02852"/>
    </source>
</evidence>
<evidence type="ECO:0000256" key="9">
    <source>
        <dbReference type="RuleBase" id="RU003691"/>
    </source>
</evidence>